<protein>
    <submittedName>
        <fullName evidence="3">Uncharacterized protein</fullName>
    </submittedName>
</protein>
<keyword evidence="4" id="KW-1185">Reference proteome</keyword>
<evidence type="ECO:0000256" key="2">
    <source>
        <dbReference type="SAM" id="Phobius"/>
    </source>
</evidence>
<feature type="compositionally biased region" description="Basic and acidic residues" evidence="1">
    <location>
        <begin position="1"/>
        <end position="22"/>
    </location>
</feature>
<sequence>MTDPERARTPKRERRDPERTDPGRPAPEPPQRASAEARDPLPARAARFLGSPFGLGVLACLLLAGWALWTGGIADGPVAREVRGSSVYVAPGVDLDEAAAERIIGNRRLVVLLLEPGADLREGCQDVERAADGTVVLVLSRDDDEYDTYGCALLPDRDDDNFGRAFVAEMTISNGIDGFVDRPLEALKVVTVNYDRLVKAGTVPDGTRSISPSLPRYLVAAAAVLAVLAGSALVYATGLRAGRLTADRRRLRDAHADRRSALSADTAVLAQQIIDLDQRYARMKPTAIAGNADHKAFVRDYPTLVTDYADLLDTVTSARAGDDAHLDGLARRVESLSRRAVGLSRTAELARPRSGAAATDQSG</sequence>
<keyword evidence="2" id="KW-0812">Transmembrane</keyword>
<dbReference type="InParanoid" id="A0A1C4ZRD4"/>
<evidence type="ECO:0000313" key="3">
    <source>
        <dbReference type="EMBL" id="SCF35538.1"/>
    </source>
</evidence>
<feature type="region of interest" description="Disordered" evidence="1">
    <location>
        <begin position="1"/>
        <end position="39"/>
    </location>
</feature>
<keyword evidence="2" id="KW-1133">Transmembrane helix</keyword>
<dbReference type="AlphaFoldDB" id="A0A1C4ZRD4"/>
<dbReference type="EMBL" id="LT607413">
    <property type="protein sequence ID" value="SCF35538.1"/>
    <property type="molecule type" value="Genomic_DNA"/>
</dbReference>
<gene>
    <name evidence="3" type="ORF">GA0070618_5662</name>
</gene>
<evidence type="ECO:0000256" key="1">
    <source>
        <dbReference type="SAM" id="MobiDB-lite"/>
    </source>
</evidence>
<organism evidence="3 4">
    <name type="scientific">Micromonospora echinospora</name>
    <name type="common">Micromonospora purpurea</name>
    <dbReference type="NCBI Taxonomy" id="1877"/>
    <lineage>
        <taxon>Bacteria</taxon>
        <taxon>Bacillati</taxon>
        <taxon>Actinomycetota</taxon>
        <taxon>Actinomycetes</taxon>
        <taxon>Micromonosporales</taxon>
        <taxon>Micromonosporaceae</taxon>
        <taxon>Micromonospora</taxon>
    </lineage>
</organism>
<accession>A0A1C4ZRD4</accession>
<dbReference type="RefSeq" id="WP_197701668.1">
    <property type="nucleotide sequence ID" value="NZ_LT607413.1"/>
</dbReference>
<name>A0A1C4ZRD4_MICEC</name>
<dbReference type="Proteomes" id="UP000198253">
    <property type="component" value="Chromosome I"/>
</dbReference>
<keyword evidence="2" id="KW-0472">Membrane</keyword>
<reference evidence="4" key="1">
    <citation type="submission" date="2016-06" db="EMBL/GenBank/DDBJ databases">
        <authorList>
            <person name="Varghese N."/>
            <person name="Submissions Spin"/>
        </authorList>
    </citation>
    <scope>NUCLEOTIDE SEQUENCE [LARGE SCALE GENOMIC DNA]</scope>
    <source>
        <strain evidence="4">DSM 43816</strain>
    </source>
</reference>
<feature type="transmembrane region" description="Helical" evidence="2">
    <location>
        <begin position="217"/>
        <end position="242"/>
    </location>
</feature>
<feature type="transmembrane region" description="Helical" evidence="2">
    <location>
        <begin position="48"/>
        <end position="69"/>
    </location>
</feature>
<proteinExistence type="predicted"/>
<evidence type="ECO:0000313" key="4">
    <source>
        <dbReference type="Proteomes" id="UP000198253"/>
    </source>
</evidence>